<evidence type="ECO:0000313" key="2">
    <source>
        <dbReference type="Proteomes" id="UP000011083"/>
    </source>
</evidence>
<accession>L8GT71</accession>
<dbReference type="KEGG" id="acan:ACA1_224880"/>
<reference evidence="1 2" key="1">
    <citation type="journal article" date="2013" name="Genome Biol.">
        <title>Genome of Acanthamoeba castellanii highlights extensive lateral gene transfer and early evolution of tyrosine kinase signaling.</title>
        <authorList>
            <person name="Clarke M."/>
            <person name="Lohan A.J."/>
            <person name="Liu B."/>
            <person name="Lagkouvardos I."/>
            <person name="Roy S."/>
            <person name="Zafar N."/>
            <person name="Bertelli C."/>
            <person name="Schilde C."/>
            <person name="Kianianmomeni A."/>
            <person name="Burglin T.R."/>
            <person name="Frech C."/>
            <person name="Turcotte B."/>
            <person name="Kopec K.O."/>
            <person name="Synnott J.M."/>
            <person name="Choo C."/>
            <person name="Paponov I."/>
            <person name="Finkler A."/>
            <person name="Soon Heng Tan C."/>
            <person name="Hutchins A.P."/>
            <person name="Weinmeier T."/>
            <person name="Rattei T."/>
            <person name="Chu J.S."/>
            <person name="Gimenez G."/>
            <person name="Irimia M."/>
            <person name="Rigden D.J."/>
            <person name="Fitzpatrick D.A."/>
            <person name="Lorenzo-Morales J."/>
            <person name="Bateman A."/>
            <person name="Chiu C.H."/>
            <person name="Tang P."/>
            <person name="Hegemann P."/>
            <person name="Fromm H."/>
            <person name="Raoult D."/>
            <person name="Greub G."/>
            <person name="Miranda-Saavedra D."/>
            <person name="Chen N."/>
            <person name="Nash P."/>
            <person name="Ginger M.L."/>
            <person name="Horn M."/>
            <person name="Schaap P."/>
            <person name="Caler L."/>
            <person name="Loftus B."/>
        </authorList>
    </citation>
    <scope>NUCLEOTIDE SEQUENCE [LARGE SCALE GENOMIC DNA]</scope>
    <source>
        <strain evidence="1 2">Neff</strain>
    </source>
</reference>
<dbReference type="Proteomes" id="UP000011083">
    <property type="component" value="Unassembled WGS sequence"/>
</dbReference>
<dbReference type="AlphaFoldDB" id="L8GT71"/>
<dbReference type="RefSeq" id="XP_004338100.1">
    <property type="nucleotide sequence ID" value="XM_004338052.1"/>
</dbReference>
<dbReference type="EMBL" id="KB008010">
    <property type="protein sequence ID" value="ELR16087.1"/>
    <property type="molecule type" value="Genomic_DNA"/>
</dbReference>
<dbReference type="VEuPathDB" id="AmoebaDB:ACA1_224880"/>
<gene>
    <name evidence="1" type="ORF">ACA1_224880</name>
</gene>
<sequence>MPLLSHVNNPTAVVALEEFIKGYLNDQHQYLHGHNTIQIKSLNGTAAKRCDSFKNTPQYKLWHKQLKRNALNETAYQKHKVMYKKPVVSVGWVECKICTHAVGSLTCDQLKLYLKHHKIKIKPSKHADLLKQAKDHVLG</sequence>
<name>L8GT71_ACACF</name>
<protein>
    <submittedName>
        <fullName evidence="1">Uncharacterized protein</fullName>
    </submittedName>
</protein>
<organism evidence="1 2">
    <name type="scientific">Acanthamoeba castellanii (strain ATCC 30010 / Neff)</name>
    <dbReference type="NCBI Taxonomy" id="1257118"/>
    <lineage>
        <taxon>Eukaryota</taxon>
        <taxon>Amoebozoa</taxon>
        <taxon>Discosea</taxon>
        <taxon>Longamoebia</taxon>
        <taxon>Centramoebida</taxon>
        <taxon>Acanthamoebidae</taxon>
        <taxon>Acanthamoeba</taxon>
    </lineage>
</organism>
<evidence type="ECO:0000313" key="1">
    <source>
        <dbReference type="EMBL" id="ELR16087.1"/>
    </source>
</evidence>
<proteinExistence type="predicted"/>
<dbReference type="GeneID" id="14916747"/>
<keyword evidence="2" id="KW-1185">Reference proteome</keyword>